<dbReference type="AlphaFoldDB" id="A0A0P1GQK7"/>
<proteinExistence type="predicted"/>
<accession>A0A0P1GQK7</accession>
<evidence type="ECO:0000313" key="1">
    <source>
        <dbReference type="EMBL" id="CUH84881.1"/>
    </source>
</evidence>
<evidence type="ECO:0008006" key="3">
    <source>
        <dbReference type="Google" id="ProtNLM"/>
    </source>
</evidence>
<dbReference type="STRING" id="340021.TM5383_02100"/>
<name>A0A0P1GQK7_9RHOB</name>
<dbReference type="Proteomes" id="UP000051681">
    <property type="component" value="Unassembled WGS sequence"/>
</dbReference>
<keyword evidence="2" id="KW-1185">Reference proteome</keyword>
<dbReference type="EMBL" id="CYSF01000009">
    <property type="protein sequence ID" value="CUH84881.1"/>
    <property type="molecule type" value="Genomic_DNA"/>
</dbReference>
<evidence type="ECO:0000313" key="2">
    <source>
        <dbReference type="Proteomes" id="UP000051681"/>
    </source>
</evidence>
<reference evidence="1 2" key="1">
    <citation type="submission" date="2015-09" db="EMBL/GenBank/DDBJ databases">
        <authorList>
            <consortium name="Swine Surveillance"/>
        </authorList>
    </citation>
    <scope>NUCLEOTIDE SEQUENCE [LARGE SCALE GENOMIC DNA]</scope>
    <source>
        <strain evidence="1 2">CECT 8383</strain>
    </source>
</reference>
<gene>
    <name evidence="1" type="ORF">TM5383_02100</name>
</gene>
<protein>
    <recommendedName>
        <fullName evidence="3">Ig-like domain-containing protein</fullName>
    </recommendedName>
</protein>
<organism evidence="1 2">
    <name type="scientific">Thalassovita mediterranea</name>
    <dbReference type="NCBI Taxonomy" id="340021"/>
    <lineage>
        <taxon>Bacteria</taxon>
        <taxon>Pseudomonadati</taxon>
        <taxon>Pseudomonadota</taxon>
        <taxon>Alphaproteobacteria</taxon>
        <taxon>Rhodobacterales</taxon>
        <taxon>Roseobacteraceae</taxon>
        <taxon>Thalassovita</taxon>
    </lineage>
</organism>
<sequence length="154" mass="17238">MDCECTNEENKLNTFLKCLVVGAVAALPTVSQAAKTKAPIEMHCKVKGAEPGDWISPDILVQWTPGSNNAKVYDLVIDHFFGEPIDAKVIRDDKKILSVDWVLRNIREPDGFTVDVFTYNLRFNKRTQKATFNARPNDFLNTFGGRGTCVEVSE</sequence>